<name>A0A1Y5TWI6_9RHOB</name>
<keyword evidence="4" id="KW-1185">Reference proteome</keyword>
<dbReference type="GO" id="GO:0003676">
    <property type="term" value="F:nucleic acid binding"/>
    <property type="evidence" value="ECO:0007669"/>
    <property type="project" value="InterPro"/>
</dbReference>
<dbReference type="PANTHER" id="PTHR46889">
    <property type="entry name" value="TRANSPOSASE INSF FOR INSERTION SEQUENCE IS3B-RELATED"/>
    <property type="match status" value="1"/>
</dbReference>
<evidence type="ECO:0000256" key="1">
    <source>
        <dbReference type="SAM" id="MobiDB-lite"/>
    </source>
</evidence>
<dbReference type="PROSITE" id="PS50994">
    <property type="entry name" value="INTEGRASE"/>
    <property type="match status" value="1"/>
</dbReference>
<sequence length="276" mass="31603">MIDRTAKLSVGRQAKVLGISRGSVYYQPRPVRAGDLKLMHRIDKLHMEFPFAGSRMLQGLLVQEGFKVGRLHVATLMKRMGIEALYRKSNTSKPAPGHKIYPYLLRKLPITRPNQVWAMDITYIPMARGFIYLAAVLDWFTRRVLSWRVSITLEADFCIEALEEALARHVQPEIFNTDQGSQFTSADFIKVLASREIKISMDGKGAWRDNVFVERLWRTIKYEEVYLRAYASVSEARASIRNYLGFYNSRRPHSSLDGRTPDQAYFNPPTPEAAAA</sequence>
<evidence type="ECO:0000313" key="4">
    <source>
        <dbReference type="Proteomes" id="UP000193900"/>
    </source>
</evidence>
<feature type="region of interest" description="Disordered" evidence="1">
    <location>
        <begin position="254"/>
        <end position="276"/>
    </location>
</feature>
<dbReference type="InterPro" id="IPR050900">
    <property type="entry name" value="Transposase_IS3/IS150/IS904"/>
</dbReference>
<dbReference type="InterPro" id="IPR012337">
    <property type="entry name" value="RNaseH-like_sf"/>
</dbReference>
<dbReference type="Pfam" id="PF13276">
    <property type="entry name" value="HTH_21"/>
    <property type="match status" value="1"/>
</dbReference>
<accession>A0A1Y5TWI6</accession>
<dbReference type="NCBIfam" id="NF033516">
    <property type="entry name" value="transpos_IS3"/>
    <property type="match status" value="1"/>
</dbReference>
<proteinExistence type="predicted"/>
<protein>
    <submittedName>
        <fullName evidence="3">Integrase core domain protein</fullName>
    </submittedName>
</protein>
<dbReference type="Proteomes" id="UP000193900">
    <property type="component" value="Unassembled WGS sequence"/>
</dbReference>
<dbReference type="Gene3D" id="3.30.420.10">
    <property type="entry name" value="Ribonuclease H-like superfamily/Ribonuclease H"/>
    <property type="match status" value="1"/>
</dbReference>
<evidence type="ECO:0000313" key="3">
    <source>
        <dbReference type="EMBL" id="SLN74781.1"/>
    </source>
</evidence>
<organism evidence="3 4">
    <name type="scientific">Roseisalinus antarcticus</name>
    <dbReference type="NCBI Taxonomy" id="254357"/>
    <lineage>
        <taxon>Bacteria</taxon>
        <taxon>Pseudomonadati</taxon>
        <taxon>Pseudomonadota</taxon>
        <taxon>Alphaproteobacteria</taxon>
        <taxon>Rhodobacterales</taxon>
        <taxon>Roseobacteraceae</taxon>
        <taxon>Roseisalinus</taxon>
    </lineage>
</organism>
<dbReference type="InterPro" id="IPR036397">
    <property type="entry name" value="RNaseH_sf"/>
</dbReference>
<reference evidence="3 4" key="1">
    <citation type="submission" date="2017-03" db="EMBL/GenBank/DDBJ databases">
        <authorList>
            <person name="Afonso C.L."/>
            <person name="Miller P.J."/>
            <person name="Scott M.A."/>
            <person name="Spackman E."/>
            <person name="Goraichik I."/>
            <person name="Dimitrov K.M."/>
            <person name="Suarez D.L."/>
            <person name="Swayne D.E."/>
        </authorList>
    </citation>
    <scope>NUCLEOTIDE SEQUENCE [LARGE SCALE GENOMIC DNA]</scope>
    <source>
        <strain evidence="3 4">CECT 7023</strain>
    </source>
</reference>
<feature type="domain" description="Integrase catalytic" evidence="2">
    <location>
        <begin position="109"/>
        <end position="269"/>
    </location>
</feature>
<evidence type="ECO:0000259" key="2">
    <source>
        <dbReference type="PROSITE" id="PS50994"/>
    </source>
</evidence>
<dbReference type="GO" id="GO:0015074">
    <property type="term" value="P:DNA integration"/>
    <property type="evidence" value="ECO:0007669"/>
    <property type="project" value="InterPro"/>
</dbReference>
<dbReference type="EMBL" id="FWFZ01000032">
    <property type="protein sequence ID" value="SLN74781.1"/>
    <property type="molecule type" value="Genomic_DNA"/>
</dbReference>
<dbReference type="PANTHER" id="PTHR46889:SF4">
    <property type="entry name" value="TRANSPOSASE INSO FOR INSERTION SEQUENCE ELEMENT IS911B-RELATED"/>
    <property type="match status" value="1"/>
</dbReference>
<gene>
    <name evidence="3" type="ORF">ROA7023_03843</name>
</gene>
<dbReference type="InterPro" id="IPR048020">
    <property type="entry name" value="Transpos_IS3"/>
</dbReference>
<dbReference type="AlphaFoldDB" id="A0A1Y5TWI6"/>
<dbReference type="InterPro" id="IPR025948">
    <property type="entry name" value="HTH-like_dom"/>
</dbReference>
<dbReference type="InterPro" id="IPR001584">
    <property type="entry name" value="Integrase_cat-core"/>
</dbReference>
<dbReference type="Pfam" id="PF00665">
    <property type="entry name" value="rve"/>
    <property type="match status" value="1"/>
</dbReference>
<dbReference type="SUPFAM" id="SSF53098">
    <property type="entry name" value="Ribonuclease H-like"/>
    <property type="match status" value="1"/>
</dbReference>